<evidence type="ECO:0000256" key="6">
    <source>
        <dbReference type="ARBA" id="ARBA00052788"/>
    </source>
</evidence>
<keyword evidence="11" id="KW-1185">Reference proteome</keyword>
<dbReference type="Gene3D" id="2.40.50.1070">
    <property type="match status" value="1"/>
</dbReference>
<dbReference type="PROSITE" id="PS51687">
    <property type="entry name" value="SAM_MT_RNA_M5U"/>
    <property type="match status" value="1"/>
</dbReference>
<evidence type="ECO:0000256" key="3">
    <source>
        <dbReference type="ARBA" id="ARBA00022691"/>
    </source>
</evidence>
<proteinExistence type="inferred from homology"/>
<evidence type="ECO:0000256" key="1">
    <source>
        <dbReference type="ARBA" id="ARBA00022603"/>
    </source>
</evidence>
<dbReference type="FunFam" id="2.40.50.1070:FF:000001">
    <property type="entry name" value="tRNA/tmRNA (uracil-C(5))-methyltransferase"/>
    <property type="match status" value="1"/>
</dbReference>
<dbReference type="InterPro" id="IPR011869">
    <property type="entry name" value="TrmA_MeTrfase"/>
</dbReference>
<dbReference type="InterPro" id="IPR030390">
    <property type="entry name" value="MeTrfase_TrmA_AS"/>
</dbReference>
<keyword evidence="1 7" id="KW-0489">Methyltransferase</keyword>
<dbReference type="SUPFAM" id="SSF53335">
    <property type="entry name" value="S-adenosyl-L-methionine-dependent methyltransferases"/>
    <property type="match status" value="1"/>
</dbReference>
<sequence>MSDLYQHGVDPERYAELLEQKSQRLQSLMAEFNPPAVEVHASAPSHFRLRAEFRLWHTAERCFYAMFEPGDRSKVYEVREFPIAAPLINRLMQELLDQLHQHHILRHRLFQVEFLTTLSGDALITLIYHKKLEDEWQEAARQLMATLGFPVIGRSKKQKIVLDRDYVNECLPVDGLQLHYRQIEGGFTQPNGGMNCRMLSWARECLTGMGGDLLELYCGNGNFSIALADRFERVLATEISKTSVAAAQINIAKNEIDNLIIARLSSEEFVTALRGEQQFERLKGVDLASYDFRTVLVDPPRAGLDDESVRQTQGYDNILYISCNPETLQQNLQVLTTTHDIVRLALFDQFPYTEHIETGVLLRRRHGASS</sequence>
<feature type="active site" description="Proton acceptor" evidence="7">
    <location>
        <position position="357"/>
    </location>
</feature>
<evidence type="ECO:0000256" key="2">
    <source>
        <dbReference type="ARBA" id="ARBA00022679"/>
    </source>
</evidence>
<dbReference type="PROSITE" id="PS01231">
    <property type="entry name" value="TRMA_2"/>
    <property type="match status" value="1"/>
</dbReference>
<dbReference type="Gene3D" id="3.40.50.150">
    <property type="entry name" value="Vaccinia Virus protein VP39"/>
    <property type="match status" value="1"/>
</dbReference>
<dbReference type="GO" id="GO:0000049">
    <property type="term" value="F:tRNA binding"/>
    <property type="evidence" value="ECO:0007669"/>
    <property type="project" value="TreeGrafter"/>
</dbReference>
<comment type="catalytic activity">
    <reaction evidence="6 7">
        <text>uridine(54) in tRNA + S-adenosyl-L-methionine = 5-methyluridine(54) in tRNA + S-adenosyl-L-homocysteine + H(+)</text>
        <dbReference type="Rhea" id="RHEA:42712"/>
        <dbReference type="Rhea" id="RHEA-COMP:10167"/>
        <dbReference type="Rhea" id="RHEA-COMP:10193"/>
        <dbReference type="ChEBI" id="CHEBI:15378"/>
        <dbReference type="ChEBI" id="CHEBI:57856"/>
        <dbReference type="ChEBI" id="CHEBI:59789"/>
        <dbReference type="ChEBI" id="CHEBI:65315"/>
        <dbReference type="ChEBI" id="CHEBI:74447"/>
        <dbReference type="EC" id="2.1.1.35"/>
    </reaction>
</comment>
<dbReference type="PANTHER" id="PTHR47790:SF2">
    <property type="entry name" value="TRNA_TMRNA (URACIL-C(5))-METHYLTRANSFERASE"/>
    <property type="match status" value="1"/>
</dbReference>
<dbReference type="EMBL" id="JAPNOA010000018">
    <property type="protein sequence ID" value="MCY0964588.1"/>
    <property type="molecule type" value="Genomic_DNA"/>
</dbReference>
<comment type="catalytic activity">
    <reaction evidence="5 7">
        <text>uridine(341) in tmRNA + S-adenosyl-L-methionine = 5-methyluridine(341) in tmRNA + S-adenosyl-L-homocysteine + H(+)</text>
        <dbReference type="Rhea" id="RHEA:43612"/>
        <dbReference type="Rhea" id="RHEA-COMP:10630"/>
        <dbReference type="Rhea" id="RHEA-COMP:10631"/>
        <dbReference type="ChEBI" id="CHEBI:15378"/>
        <dbReference type="ChEBI" id="CHEBI:57856"/>
        <dbReference type="ChEBI" id="CHEBI:59789"/>
        <dbReference type="ChEBI" id="CHEBI:65315"/>
        <dbReference type="ChEBI" id="CHEBI:74447"/>
    </reaction>
</comment>
<feature type="binding site" evidence="7 8">
    <location>
        <position position="238"/>
    </location>
    <ligand>
        <name>S-adenosyl-L-methionine</name>
        <dbReference type="ChEBI" id="CHEBI:59789"/>
    </ligand>
</feature>
<evidence type="ECO:0000313" key="10">
    <source>
        <dbReference type="EMBL" id="MCY0964588.1"/>
    </source>
</evidence>
<dbReference type="InterPro" id="IPR030391">
    <property type="entry name" value="MeTrfase_TrmA_CS"/>
</dbReference>
<dbReference type="CDD" id="cd02440">
    <property type="entry name" value="AdoMet_MTases"/>
    <property type="match status" value="1"/>
</dbReference>
<keyword evidence="3 7" id="KW-0949">S-adenosyl-L-methionine</keyword>
<keyword evidence="4 7" id="KW-0819">tRNA processing</keyword>
<dbReference type="PANTHER" id="PTHR47790">
    <property type="entry name" value="TRNA/TMRNA (URACIL-C(5))-METHYLTRANSFERASE"/>
    <property type="match status" value="1"/>
</dbReference>
<comment type="function">
    <text evidence="7">Dual-specificity methyltransferase that catalyzes the formation of 5-methyluridine at position 54 (m5U54) in all tRNAs, and that of position 341 (m5U341) in tmRNA (transfer-mRNA).</text>
</comment>
<dbReference type="GO" id="GO:0019843">
    <property type="term" value="F:rRNA binding"/>
    <property type="evidence" value="ECO:0007669"/>
    <property type="project" value="TreeGrafter"/>
</dbReference>
<name>A0A9X3EL12_9GAMM</name>
<dbReference type="NCBIfam" id="TIGR02143">
    <property type="entry name" value="trmA_only"/>
    <property type="match status" value="1"/>
</dbReference>
<dbReference type="InterPro" id="IPR010280">
    <property type="entry name" value="U5_MeTrfase_fam"/>
</dbReference>
<comment type="similarity">
    <text evidence="7">Belongs to the class I-like SAM-binding methyltransferase superfamily. RNA M5U methyltransferase family. TrmA subfamily.</text>
</comment>
<reference evidence="10" key="1">
    <citation type="submission" date="2022-11" db="EMBL/GenBank/DDBJ databases">
        <title>Parathalassolutuus dongxingensis gen. nov., sp. nov., a novel member of family Oceanospirillaceae isolated from a coastal shrimp pond in Guangxi, China.</title>
        <authorList>
            <person name="Chen H."/>
        </authorList>
    </citation>
    <scope>NUCLEOTIDE SEQUENCE</scope>
    <source>
        <strain evidence="10">G-43</strain>
    </source>
</reference>
<evidence type="ECO:0000256" key="9">
    <source>
        <dbReference type="PROSITE-ProRule" id="PRU10015"/>
    </source>
</evidence>
<gene>
    <name evidence="7 10" type="primary">trmA</name>
    <name evidence="10" type="ORF">OUO13_05260</name>
</gene>
<dbReference type="EC" id="2.1.1.35" evidence="7"/>
<evidence type="ECO:0000256" key="5">
    <source>
        <dbReference type="ARBA" id="ARBA00051255"/>
    </source>
</evidence>
<dbReference type="AlphaFoldDB" id="A0A9X3EL12"/>
<dbReference type="PROSITE" id="PS01230">
    <property type="entry name" value="TRMA_1"/>
    <property type="match status" value="1"/>
</dbReference>
<dbReference type="InterPro" id="IPR029063">
    <property type="entry name" value="SAM-dependent_MTases_sf"/>
</dbReference>
<keyword evidence="2 7" id="KW-0808">Transferase</keyword>
<evidence type="ECO:0000256" key="4">
    <source>
        <dbReference type="ARBA" id="ARBA00022694"/>
    </source>
</evidence>
<dbReference type="GO" id="GO:0030488">
    <property type="term" value="P:tRNA methylation"/>
    <property type="evidence" value="ECO:0007669"/>
    <property type="project" value="UniProtKB-UniRule"/>
</dbReference>
<dbReference type="Pfam" id="PF05958">
    <property type="entry name" value="tRNA_U5-meth_tr"/>
    <property type="match status" value="1"/>
</dbReference>
<feature type="active site" evidence="9">
    <location>
        <position position="323"/>
    </location>
</feature>
<dbReference type="GO" id="GO:0030697">
    <property type="term" value="F:tRNA (uracil(54)-C5)-methyltransferase activity, S-adenosyl methionine-dependent"/>
    <property type="evidence" value="ECO:0007669"/>
    <property type="project" value="UniProtKB-UniRule"/>
</dbReference>
<organism evidence="10 11">
    <name type="scientific">Parathalassolituus penaei</name>
    <dbReference type="NCBI Taxonomy" id="2997323"/>
    <lineage>
        <taxon>Bacteria</taxon>
        <taxon>Pseudomonadati</taxon>
        <taxon>Pseudomonadota</taxon>
        <taxon>Gammaproteobacteria</taxon>
        <taxon>Oceanospirillales</taxon>
        <taxon>Oceanospirillaceae</taxon>
        <taxon>Parathalassolituus</taxon>
    </lineage>
</organism>
<evidence type="ECO:0000256" key="8">
    <source>
        <dbReference type="PROSITE-ProRule" id="PRU01024"/>
    </source>
</evidence>
<dbReference type="GO" id="GO:0005829">
    <property type="term" value="C:cytosol"/>
    <property type="evidence" value="ECO:0007669"/>
    <property type="project" value="TreeGrafter"/>
</dbReference>
<dbReference type="FunFam" id="3.40.50.150:FF:000012">
    <property type="entry name" value="tRNA/tmRNA (uracil-C(5))-methyltransferase"/>
    <property type="match status" value="1"/>
</dbReference>
<feature type="binding site" evidence="7 8">
    <location>
        <position position="189"/>
    </location>
    <ligand>
        <name>S-adenosyl-L-methionine</name>
        <dbReference type="ChEBI" id="CHEBI:59789"/>
    </ligand>
</feature>
<evidence type="ECO:0000313" key="11">
    <source>
        <dbReference type="Proteomes" id="UP001150830"/>
    </source>
</evidence>
<protein>
    <recommendedName>
        <fullName evidence="7">tRNA/tmRNA (uracil-C(5))-methyltransferase</fullName>
        <ecNumber evidence="7">2.1.1.35</ecNumber>
    </recommendedName>
    <alternativeName>
        <fullName evidence="7">tRNA (uracil(54)-C(5))-methyltransferase</fullName>
    </alternativeName>
    <alternativeName>
        <fullName evidence="7">tRNA(m5U54)-methyltransferase</fullName>
        <shortName evidence="7">RUMT</shortName>
    </alternativeName>
    <alternativeName>
        <fullName evidence="7">tmRNA (uracil(341)-C(5))-methyltransferase</fullName>
    </alternativeName>
</protein>
<comment type="caution">
    <text evidence="10">The sequence shown here is derived from an EMBL/GenBank/DDBJ whole genome shotgun (WGS) entry which is preliminary data.</text>
</comment>
<dbReference type="HAMAP" id="MF_01011">
    <property type="entry name" value="RNA_methyltr_TrmA"/>
    <property type="match status" value="1"/>
</dbReference>
<accession>A0A9X3EL12</accession>
<feature type="binding site" evidence="7 8">
    <location>
        <position position="298"/>
    </location>
    <ligand>
        <name>S-adenosyl-L-methionine</name>
        <dbReference type="ChEBI" id="CHEBI:59789"/>
    </ligand>
</feature>
<feature type="active site" description="Nucleophile" evidence="7 8">
    <location>
        <position position="323"/>
    </location>
</feature>
<feature type="binding site" evidence="7">
    <location>
        <position position="222"/>
    </location>
    <ligand>
        <name>S-adenosyl-L-methionine</name>
        <dbReference type="ChEBI" id="CHEBI:59789"/>
    </ligand>
</feature>
<evidence type="ECO:0000256" key="7">
    <source>
        <dbReference type="HAMAP-Rule" id="MF_01011"/>
    </source>
</evidence>
<dbReference type="Proteomes" id="UP001150830">
    <property type="component" value="Unassembled WGS sequence"/>
</dbReference>
<dbReference type="RefSeq" id="WP_283172803.1">
    <property type="nucleotide sequence ID" value="NZ_JAPNOA010000018.1"/>
</dbReference>
<feature type="binding site" evidence="7 8">
    <location>
        <position position="217"/>
    </location>
    <ligand>
        <name>S-adenosyl-L-methionine</name>
        <dbReference type="ChEBI" id="CHEBI:59789"/>
    </ligand>
</feature>